<organism evidence="1 2">
    <name type="scientific">Actinomyces bovis</name>
    <dbReference type="NCBI Taxonomy" id="1658"/>
    <lineage>
        <taxon>Bacteria</taxon>
        <taxon>Bacillati</taxon>
        <taxon>Actinomycetota</taxon>
        <taxon>Actinomycetes</taxon>
        <taxon>Actinomycetales</taxon>
        <taxon>Actinomycetaceae</taxon>
        <taxon>Actinomyces</taxon>
    </lineage>
</organism>
<dbReference type="RefSeq" id="WP_229116863.1">
    <property type="nucleotide sequence ID" value="NZ_UAPQ01000007.1"/>
</dbReference>
<sequence length="521" mass="55110">MNFLSTLSSPSLMLPAKRLRRLLPKDRRPDAILLGRLRRGLRVGAVVGLAATILASCAALSPAARGPLPTGAAACKAISEQGFPARSLKSHHSVKVATAFSKQEAARFDESVKAFEECTGIDIVQEATNELESKLRAIDPGTVSPGWRTDLAVVPQPGLARDLAELGVTAPLPRSVQGNVELGWDRTWADVAKVDDVAHAAPLLASVKSFVWYSPHAFAKAGYQVPSSWAGLKALTAKVVADHPSGDVQPWCLGISDGGASGWPLSDWLEEVLLTTKGSTAYDQWARHQVPLDDSNAVEALKQVESLVLTEGHVTGNRQGALSTTVEFAGQQLAQGSCLMLHASSAYETLLPEGTTVLSAQEAEAGTPADPKTLDAFPFPVTGPDDPVLVGGDYLVRVATSYDTQDPSGALQEPTGSGHAEAVTTVMRYLTSADWVRRRVALGGVTTGSRAVQPEDMTSAVGRRATAKLQSRQVAIRFDASDSMPSKVGTATLWEALVAWAGGSKTAEAALKEAEESWPKR</sequence>
<proteinExistence type="predicted"/>
<dbReference type="Gene3D" id="3.40.190.10">
    <property type="entry name" value="Periplasmic binding protein-like II"/>
    <property type="match status" value="1"/>
</dbReference>
<gene>
    <name evidence="1" type="ORF">NCTC11535_01402</name>
</gene>
<accession>A0ABY1VPK0</accession>
<comment type="caution">
    <text evidence="1">The sequence shown here is derived from an EMBL/GenBank/DDBJ whole genome shotgun (WGS) entry which is preliminary data.</text>
</comment>
<protein>
    <submittedName>
        <fullName evidence="1">Bacterial extracellular solute-binding protein</fullName>
    </submittedName>
</protein>
<name>A0ABY1VPK0_9ACTO</name>
<evidence type="ECO:0000313" key="2">
    <source>
        <dbReference type="Proteomes" id="UP000250006"/>
    </source>
</evidence>
<dbReference type="Proteomes" id="UP000250006">
    <property type="component" value="Unassembled WGS sequence"/>
</dbReference>
<dbReference type="SUPFAM" id="SSF53850">
    <property type="entry name" value="Periplasmic binding protein-like II"/>
    <property type="match status" value="1"/>
</dbReference>
<reference evidence="1 2" key="1">
    <citation type="submission" date="2018-06" db="EMBL/GenBank/DDBJ databases">
        <authorList>
            <consortium name="Pathogen Informatics"/>
            <person name="Doyle S."/>
        </authorList>
    </citation>
    <scope>NUCLEOTIDE SEQUENCE [LARGE SCALE GENOMIC DNA]</scope>
    <source>
        <strain evidence="1 2">NCTC11535</strain>
    </source>
</reference>
<dbReference type="EMBL" id="UAPQ01000007">
    <property type="protein sequence ID" value="SPT53723.1"/>
    <property type="molecule type" value="Genomic_DNA"/>
</dbReference>
<keyword evidence="2" id="KW-1185">Reference proteome</keyword>
<evidence type="ECO:0000313" key="1">
    <source>
        <dbReference type="EMBL" id="SPT53723.1"/>
    </source>
</evidence>